<dbReference type="EMBL" id="HG917868">
    <property type="protein sequence ID" value="CDM68258.1"/>
    <property type="molecule type" value="Genomic_DNA"/>
</dbReference>
<dbReference type="Gene3D" id="3.40.50.2000">
    <property type="entry name" value="Glycogen Phosphorylase B"/>
    <property type="match status" value="2"/>
</dbReference>
<dbReference type="eggNOG" id="COG0438">
    <property type="taxonomic scope" value="Bacteria"/>
</dbReference>
<dbReference type="OrthoDB" id="176403at2"/>
<sequence length="476" mass="55192">MENRNDIKNNMFLFDINEGEKIIKENRIYTEGLIKNINNCATNIDIEGVANLSLQYADYVQYNATGEYCNEDIEKALLLCGKNINMDKNNFEDVELMVKNYSTSKRKILHVMSEGYKIGGHTKLVKNWIKKDKDSLSSLITTWQMDTLPEDLIEEVKSQGGFVYSLNNFYGTYEKSAALLRKIAYSWADIVILHCHMQDPIPALAFAVEGGPPVFILNHADHRFWIGSSIADIIVDCREESKKLSLERRGARESFILPVPLNDKEKFDKEKCRDKYGIDIKTKVILTISEEYKFKSINENSYIDILKRIILETEDTIAYIVGPKREGKWEKLCVDTNERVKVIGRIENIEELYMISDMYLDSFMFSSFTALLDAAMYGLQIIKFKNYMAPLFSNTGEEIEQCCFNNVDEAINYINNEFNSNKKNIQMEIRKKHCSDIPKKINELYSKIKNHRVNENIKINNVISNNDLFWALFLKQ</sequence>
<keyword evidence="2" id="KW-1185">Reference proteome</keyword>
<gene>
    <name evidence="1" type="ORF">CM240_1094</name>
</gene>
<accession>W6RVA0</accession>
<dbReference type="STRING" id="1216932.CM240_1094"/>
<organism evidence="1 2">
    <name type="scientific">Clostridium bornimense</name>
    <dbReference type="NCBI Taxonomy" id="1216932"/>
    <lineage>
        <taxon>Bacteria</taxon>
        <taxon>Bacillati</taxon>
        <taxon>Bacillota</taxon>
        <taxon>Clostridia</taxon>
        <taxon>Eubacteriales</taxon>
        <taxon>Clostridiaceae</taxon>
        <taxon>Clostridium</taxon>
    </lineage>
</organism>
<dbReference type="SUPFAM" id="SSF53756">
    <property type="entry name" value="UDP-Glycosyltransferase/glycogen phosphorylase"/>
    <property type="match status" value="1"/>
</dbReference>
<reference evidence="1 2" key="1">
    <citation type="submission" date="2013-11" db="EMBL/GenBank/DDBJ databases">
        <title>Complete genome sequence of Clostridum sp. M2/40.</title>
        <authorList>
            <person name="Wibberg D."/>
            <person name="Puehler A."/>
            <person name="Schlueter A."/>
        </authorList>
    </citation>
    <scope>NUCLEOTIDE SEQUENCE [LARGE SCALE GENOMIC DNA]</scope>
    <source>
        <strain evidence="2">M2/40</strain>
    </source>
</reference>
<proteinExistence type="predicted"/>
<evidence type="ECO:0008006" key="3">
    <source>
        <dbReference type="Google" id="ProtNLM"/>
    </source>
</evidence>
<dbReference type="PATRIC" id="fig|1216932.3.peg.1083"/>
<dbReference type="HOGENOM" id="CLU_557479_0_0_9"/>
<protein>
    <recommendedName>
        <fullName evidence="3">Glycosyl transferase family 1 domain-containing protein</fullName>
    </recommendedName>
</protein>
<evidence type="ECO:0000313" key="2">
    <source>
        <dbReference type="Proteomes" id="UP000019426"/>
    </source>
</evidence>
<dbReference type="AlphaFoldDB" id="W6RVA0"/>
<name>W6RVA0_9CLOT</name>
<dbReference type="RefSeq" id="WP_051483713.1">
    <property type="nucleotide sequence ID" value="NZ_HG917868.1"/>
</dbReference>
<dbReference type="Proteomes" id="UP000019426">
    <property type="component" value="Chromosome M2/40_rep1"/>
</dbReference>
<evidence type="ECO:0000313" key="1">
    <source>
        <dbReference type="EMBL" id="CDM68258.1"/>
    </source>
</evidence>
<dbReference type="KEGG" id="clt:CM240_1094"/>